<keyword evidence="3" id="KW-1185">Reference proteome</keyword>
<feature type="chain" id="PRO_5026887036" evidence="1">
    <location>
        <begin position="18"/>
        <end position="195"/>
    </location>
</feature>
<dbReference type="EMBL" id="JAAFZH010000002">
    <property type="protein sequence ID" value="NDU94240.1"/>
    <property type="molecule type" value="Genomic_DNA"/>
</dbReference>
<comment type="caution">
    <text evidence="2">The sequence shown here is derived from an EMBL/GenBank/DDBJ whole genome shotgun (WGS) entry which is preliminary data.</text>
</comment>
<dbReference type="RefSeq" id="WP_163943889.1">
    <property type="nucleotide sequence ID" value="NZ_JAAFZH010000002.1"/>
</dbReference>
<reference evidence="2 3" key="1">
    <citation type="submission" date="2020-02" db="EMBL/GenBank/DDBJ databases">
        <title>Draft genome sequence of two Spirosoma agri KCTC 52727 and Spirosoma terrae KCTC 52035.</title>
        <authorList>
            <person name="Rojas J."/>
            <person name="Ambika Manirajan B."/>
            <person name="Suarez C."/>
            <person name="Ratering S."/>
            <person name="Schnell S."/>
        </authorList>
    </citation>
    <scope>NUCLEOTIDE SEQUENCE [LARGE SCALE GENOMIC DNA]</scope>
    <source>
        <strain evidence="2 3">KCTC 52035</strain>
    </source>
</reference>
<gene>
    <name evidence="2" type="ORF">GK108_05090</name>
</gene>
<dbReference type="Proteomes" id="UP000474175">
    <property type="component" value="Unassembled WGS sequence"/>
</dbReference>
<feature type="signal peptide" evidence="1">
    <location>
        <begin position="1"/>
        <end position="17"/>
    </location>
</feature>
<keyword evidence="1" id="KW-0732">Signal</keyword>
<evidence type="ECO:0000313" key="3">
    <source>
        <dbReference type="Proteomes" id="UP000474175"/>
    </source>
</evidence>
<sequence>MLRFLLVFLLIPAFAKAQSITDGLGAYRIGITTASTINTSLFLEEDQPRVKGTLALSCPHIRKFTATQITIDEVLLTNLSLFFYNDTLFRISCDYSDTLRRIFRPRLGSDIPLPTVRNRRCLQRSDGFQVISGTWWENPTTAAMVIACKGYDEHCQAKNIVRLTIYHKARAALSSECDLEPGYPFLEEIDRLLKQ</sequence>
<accession>A0A6L9L1L4</accession>
<evidence type="ECO:0000313" key="2">
    <source>
        <dbReference type="EMBL" id="NDU94240.1"/>
    </source>
</evidence>
<protein>
    <submittedName>
        <fullName evidence="2">Uncharacterized protein</fullName>
    </submittedName>
</protein>
<organism evidence="2 3">
    <name type="scientific">Spirosoma terrae</name>
    <dbReference type="NCBI Taxonomy" id="1968276"/>
    <lineage>
        <taxon>Bacteria</taxon>
        <taxon>Pseudomonadati</taxon>
        <taxon>Bacteroidota</taxon>
        <taxon>Cytophagia</taxon>
        <taxon>Cytophagales</taxon>
        <taxon>Cytophagaceae</taxon>
        <taxon>Spirosoma</taxon>
    </lineage>
</organism>
<name>A0A6L9L1L4_9BACT</name>
<evidence type="ECO:0000256" key="1">
    <source>
        <dbReference type="SAM" id="SignalP"/>
    </source>
</evidence>
<dbReference type="AlphaFoldDB" id="A0A6L9L1L4"/>
<proteinExistence type="predicted"/>